<dbReference type="PANTHER" id="PTHR43736:SF4">
    <property type="entry name" value="SLR1690 PROTEIN"/>
    <property type="match status" value="1"/>
</dbReference>
<dbReference type="EMBL" id="FOYZ01000002">
    <property type="protein sequence ID" value="SFR64968.1"/>
    <property type="molecule type" value="Genomic_DNA"/>
</dbReference>
<dbReference type="Pfam" id="PF00293">
    <property type="entry name" value="NUDIX"/>
    <property type="match status" value="1"/>
</dbReference>
<dbReference type="InterPro" id="IPR036388">
    <property type="entry name" value="WH-like_DNA-bd_sf"/>
</dbReference>
<dbReference type="InterPro" id="IPR054105">
    <property type="entry name" value="WHD_NrtR"/>
</dbReference>
<dbReference type="Pfam" id="PF21906">
    <property type="entry name" value="WHD_NrtR"/>
    <property type="match status" value="1"/>
</dbReference>
<evidence type="ECO:0000259" key="2">
    <source>
        <dbReference type="PROSITE" id="PS51462"/>
    </source>
</evidence>
<dbReference type="PROSITE" id="PS51462">
    <property type="entry name" value="NUDIX"/>
    <property type="match status" value="1"/>
</dbReference>
<dbReference type="CDD" id="cd18873">
    <property type="entry name" value="NUDIX_NadM_like"/>
    <property type="match status" value="1"/>
</dbReference>
<dbReference type="SUPFAM" id="SSF55811">
    <property type="entry name" value="Nudix"/>
    <property type="match status" value="1"/>
</dbReference>
<sequence length="301" mass="35864">MQMSKKKQESLEMTEQEFLESYDSSQYERPSVTNDIIILTTENKEEENIRKLPRKGMQVLLLKRKEHPEKGCYSIPGGFVDVKEGLMEGAYRKLQEETGIKNVYIEQLYTFGTVERDPRTRVITVANMALVPKENIVVQENNKYETNWFWMEKKQKEQAETSHHFVRKYQLSLISEDNKVVMEYEVMERIKKSILREKEVSYQLLEESTHRLAFDHYSILDHAISRLRNKVEYTPIAVYLLPPLFTVKELQYVYEAILGREITNFRRKIGDMIVETDEIIEGRPFRPAQVYKFNENWEHEF</sequence>
<dbReference type="Proteomes" id="UP000199659">
    <property type="component" value="Unassembled WGS sequence"/>
</dbReference>
<dbReference type="Gene3D" id="1.10.10.10">
    <property type="entry name" value="Winged helix-like DNA-binding domain superfamily/Winged helix DNA-binding domain"/>
    <property type="match status" value="1"/>
</dbReference>
<dbReference type="InterPro" id="IPR015797">
    <property type="entry name" value="NUDIX_hydrolase-like_dom_sf"/>
</dbReference>
<feature type="domain" description="Nudix hydrolase" evidence="2">
    <location>
        <begin position="30"/>
        <end position="175"/>
    </location>
</feature>
<protein>
    <submittedName>
        <fullName evidence="3">Uncharacterized conserved protein</fullName>
    </submittedName>
</protein>
<dbReference type="AlphaFoldDB" id="A0A1I6IE39"/>
<dbReference type="Gene3D" id="3.90.79.10">
    <property type="entry name" value="Nucleoside Triphosphate Pyrophosphohydrolase"/>
    <property type="match status" value="1"/>
</dbReference>
<gene>
    <name evidence="3" type="ORF">SAMN05661086_00750</name>
</gene>
<proteinExistence type="predicted"/>
<dbReference type="STRING" id="37658.SAMN05661086_00750"/>
<name>A0A1I6IE39_9FIRM</name>
<dbReference type="InterPro" id="IPR036390">
    <property type="entry name" value="WH_DNA-bd_sf"/>
</dbReference>
<evidence type="ECO:0000313" key="3">
    <source>
        <dbReference type="EMBL" id="SFR64968.1"/>
    </source>
</evidence>
<feature type="region of interest" description="Disordered" evidence="1">
    <location>
        <begin position="1"/>
        <end position="26"/>
    </location>
</feature>
<keyword evidence="4" id="KW-1185">Reference proteome</keyword>
<feature type="compositionally biased region" description="Basic and acidic residues" evidence="1">
    <location>
        <begin position="1"/>
        <end position="10"/>
    </location>
</feature>
<dbReference type="PANTHER" id="PTHR43736">
    <property type="entry name" value="ADP-RIBOSE PYROPHOSPHATASE"/>
    <property type="match status" value="1"/>
</dbReference>
<organism evidence="3 4">
    <name type="scientific">Anaeromicropila populeti</name>
    <dbReference type="NCBI Taxonomy" id="37658"/>
    <lineage>
        <taxon>Bacteria</taxon>
        <taxon>Bacillati</taxon>
        <taxon>Bacillota</taxon>
        <taxon>Clostridia</taxon>
        <taxon>Lachnospirales</taxon>
        <taxon>Lachnospiraceae</taxon>
        <taxon>Anaeromicropila</taxon>
    </lineage>
</organism>
<accession>A0A1I6IE39</accession>
<reference evidence="3 4" key="1">
    <citation type="submission" date="2016-10" db="EMBL/GenBank/DDBJ databases">
        <authorList>
            <person name="de Groot N.N."/>
        </authorList>
    </citation>
    <scope>NUCLEOTIDE SEQUENCE [LARGE SCALE GENOMIC DNA]</scope>
    <source>
        <strain evidence="3 4">743A</strain>
    </source>
</reference>
<evidence type="ECO:0000256" key="1">
    <source>
        <dbReference type="SAM" id="MobiDB-lite"/>
    </source>
</evidence>
<dbReference type="SUPFAM" id="SSF46785">
    <property type="entry name" value="Winged helix' DNA-binding domain"/>
    <property type="match status" value="1"/>
</dbReference>
<dbReference type="InterPro" id="IPR000086">
    <property type="entry name" value="NUDIX_hydrolase_dom"/>
</dbReference>
<evidence type="ECO:0000313" key="4">
    <source>
        <dbReference type="Proteomes" id="UP000199659"/>
    </source>
</evidence>